<keyword evidence="8" id="KW-0969">Cilium</keyword>
<comment type="subcellular location">
    <subcellularLocation>
        <location evidence="1 6">Bacterial flagellum basal body</location>
    </subcellularLocation>
</comment>
<keyword evidence="8" id="KW-0966">Cell projection</keyword>
<accession>A0ABP5TQQ6</accession>
<organism evidence="8 9">
    <name type="scientific">Dactylosporangium salmoneum</name>
    <dbReference type="NCBI Taxonomy" id="53361"/>
    <lineage>
        <taxon>Bacteria</taxon>
        <taxon>Bacillati</taxon>
        <taxon>Actinomycetota</taxon>
        <taxon>Actinomycetes</taxon>
        <taxon>Micromonosporales</taxon>
        <taxon>Micromonosporaceae</taxon>
        <taxon>Dactylosporangium</taxon>
    </lineage>
</organism>
<keyword evidence="8" id="KW-0282">Flagellum</keyword>
<evidence type="ECO:0000313" key="8">
    <source>
        <dbReference type="EMBL" id="GAA2356673.1"/>
    </source>
</evidence>
<evidence type="ECO:0000256" key="6">
    <source>
        <dbReference type="PIRNR" id="PIRNR002889"/>
    </source>
</evidence>
<evidence type="ECO:0000256" key="3">
    <source>
        <dbReference type="ARBA" id="ARBA00014376"/>
    </source>
</evidence>
<gene>
    <name evidence="8" type="primary">flgB</name>
    <name evidence="8" type="ORF">GCM10010170_049590</name>
</gene>
<comment type="caution">
    <text evidence="8">The sequence shown here is derived from an EMBL/GenBank/DDBJ whole genome shotgun (WGS) entry which is preliminary data.</text>
</comment>
<keyword evidence="9" id="KW-1185">Reference proteome</keyword>
<dbReference type="Proteomes" id="UP001501444">
    <property type="component" value="Unassembled WGS sequence"/>
</dbReference>
<evidence type="ECO:0000256" key="4">
    <source>
        <dbReference type="ARBA" id="ARBA00023143"/>
    </source>
</evidence>
<evidence type="ECO:0000259" key="7">
    <source>
        <dbReference type="Pfam" id="PF00460"/>
    </source>
</evidence>
<reference evidence="9" key="1">
    <citation type="journal article" date="2019" name="Int. J. Syst. Evol. Microbiol.">
        <title>The Global Catalogue of Microorganisms (GCM) 10K type strain sequencing project: providing services to taxonomists for standard genome sequencing and annotation.</title>
        <authorList>
            <consortium name="The Broad Institute Genomics Platform"/>
            <consortium name="The Broad Institute Genome Sequencing Center for Infectious Disease"/>
            <person name="Wu L."/>
            <person name="Ma J."/>
        </authorList>
    </citation>
    <scope>NUCLEOTIDE SEQUENCE [LARGE SCALE GENOMIC DNA]</scope>
    <source>
        <strain evidence="9">JCM 3272</strain>
    </source>
</reference>
<sequence length="125" mass="13638">MDRRHTDGGSVRVLEDITSVTLHGALDGLAKRQRVIADNIANIQTPGFLAGRVEFEDALRTAVQAGDPREGAITTARSLEPTREDGNNVNLDHEVLSNIDTGLRYQTMLRATDDKFGLLRAAIRG</sequence>
<feature type="domain" description="Flagellar basal body rod protein N-terminal" evidence="7">
    <location>
        <begin position="24"/>
        <end position="48"/>
    </location>
</feature>
<comment type="function">
    <text evidence="5 6">Structural component of flagellum, the bacterial motility apparatus. Part of the rod structure of flagellar basal body.</text>
</comment>
<proteinExistence type="inferred from homology"/>
<comment type="similarity">
    <text evidence="2 6">Belongs to the flagella basal body rod proteins family.</text>
</comment>
<evidence type="ECO:0000256" key="2">
    <source>
        <dbReference type="ARBA" id="ARBA00009677"/>
    </source>
</evidence>
<evidence type="ECO:0000313" key="9">
    <source>
        <dbReference type="Proteomes" id="UP001501444"/>
    </source>
</evidence>
<name>A0ABP5TQQ6_9ACTN</name>
<dbReference type="PIRSF" id="PIRSF002889">
    <property type="entry name" value="Rod_FlgB"/>
    <property type="match status" value="1"/>
</dbReference>
<evidence type="ECO:0000256" key="5">
    <source>
        <dbReference type="ARBA" id="ARBA00024934"/>
    </source>
</evidence>
<dbReference type="Pfam" id="PF00460">
    <property type="entry name" value="Flg_bb_rod"/>
    <property type="match status" value="1"/>
</dbReference>
<evidence type="ECO:0000256" key="1">
    <source>
        <dbReference type="ARBA" id="ARBA00004117"/>
    </source>
</evidence>
<protein>
    <recommendedName>
        <fullName evidence="3 6">Flagellar basal body rod protein FlgB</fullName>
    </recommendedName>
</protein>
<keyword evidence="4 6" id="KW-0975">Bacterial flagellum</keyword>
<dbReference type="RefSeq" id="WP_344614881.1">
    <property type="nucleotide sequence ID" value="NZ_BAAARV010000039.1"/>
</dbReference>
<dbReference type="EMBL" id="BAAARV010000039">
    <property type="protein sequence ID" value="GAA2356673.1"/>
    <property type="molecule type" value="Genomic_DNA"/>
</dbReference>
<comment type="subunit">
    <text evidence="6">The basal body constitutes a major portion of the flagellar organelle and consists of a number of rings mounted on a central rod.</text>
</comment>
<dbReference type="InterPro" id="IPR006300">
    <property type="entry name" value="FlgB"/>
</dbReference>
<dbReference type="InterPro" id="IPR001444">
    <property type="entry name" value="Flag_bb_rod_N"/>
</dbReference>